<dbReference type="Proteomes" id="UP000824681">
    <property type="component" value="Chromosome"/>
</dbReference>
<dbReference type="InterPro" id="IPR011991">
    <property type="entry name" value="ArsR-like_HTH"/>
</dbReference>
<dbReference type="PANTHER" id="PTHR18964:SF149">
    <property type="entry name" value="BIFUNCTIONAL UDP-N-ACETYLGLUCOSAMINE 2-EPIMERASE_N-ACETYLMANNOSAMINE KINASE"/>
    <property type="match status" value="1"/>
</dbReference>
<dbReference type="InterPro" id="IPR000600">
    <property type="entry name" value="ROK"/>
</dbReference>
<protein>
    <submittedName>
        <fullName evidence="3">N-acetylglucosamine repressor</fullName>
    </submittedName>
</protein>
<accession>A0ABX8TWA4</accession>
<dbReference type="SUPFAM" id="SSF46785">
    <property type="entry name" value="Winged helix' DNA-binding domain"/>
    <property type="match status" value="1"/>
</dbReference>
<proteinExistence type="inferred from homology"/>
<organism evidence="3 4">
    <name type="scientific">Nonomuraea coxensis DSM 45129</name>
    <dbReference type="NCBI Taxonomy" id="1122611"/>
    <lineage>
        <taxon>Bacteria</taxon>
        <taxon>Bacillati</taxon>
        <taxon>Actinomycetota</taxon>
        <taxon>Actinomycetes</taxon>
        <taxon>Streptosporangiales</taxon>
        <taxon>Streptosporangiaceae</taxon>
        <taxon>Nonomuraea</taxon>
    </lineage>
</organism>
<reference evidence="3 4" key="1">
    <citation type="journal article" date="2021" name="ACS Chem. Biol.">
        <title>Genomic-Led Discovery of a Novel Glycopeptide Antibiotic by Nonomuraea coxensis DSM 45129.</title>
        <authorList>
            <person name="Yushchuk O."/>
            <person name="Vior N.M."/>
            <person name="Andreo-Vidal A."/>
            <person name="Berini F."/>
            <person name="Ruckert C."/>
            <person name="Busche T."/>
            <person name="Binda E."/>
            <person name="Kalinowski J."/>
            <person name="Truman A.W."/>
            <person name="Marinelli F."/>
        </authorList>
    </citation>
    <scope>NUCLEOTIDE SEQUENCE [LARGE SCALE GENOMIC DNA]</scope>
    <source>
        <strain evidence="3 4">DSM 45129</strain>
    </source>
</reference>
<dbReference type="InterPro" id="IPR036388">
    <property type="entry name" value="WH-like_DNA-bd_sf"/>
</dbReference>
<dbReference type="RefSeq" id="WP_026214035.1">
    <property type="nucleotide sequence ID" value="NZ_CP068985.1"/>
</dbReference>
<dbReference type="InterPro" id="IPR043129">
    <property type="entry name" value="ATPase_NBD"/>
</dbReference>
<dbReference type="EMBL" id="CP068985">
    <property type="protein sequence ID" value="QYC39678.1"/>
    <property type="molecule type" value="Genomic_DNA"/>
</dbReference>
<dbReference type="Gene3D" id="3.30.420.40">
    <property type="match status" value="2"/>
</dbReference>
<dbReference type="Pfam" id="PF00480">
    <property type="entry name" value="ROK"/>
    <property type="match status" value="1"/>
</dbReference>
<dbReference type="InterPro" id="IPR000835">
    <property type="entry name" value="HTH_MarR-typ"/>
</dbReference>
<evidence type="ECO:0000256" key="1">
    <source>
        <dbReference type="ARBA" id="ARBA00006479"/>
    </source>
</evidence>
<evidence type="ECO:0000259" key="2">
    <source>
        <dbReference type="Pfam" id="PF12802"/>
    </source>
</evidence>
<evidence type="ECO:0000313" key="4">
    <source>
        <dbReference type="Proteomes" id="UP000824681"/>
    </source>
</evidence>
<name>A0ABX8TWA4_9ACTN</name>
<dbReference type="InterPro" id="IPR036390">
    <property type="entry name" value="WH_DNA-bd_sf"/>
</dbReference>
<dbReference type="PANTHER" id="PTHR18964">
    <property type="entry name" value="ROK (REPRESSOR, ORF, KINASE) FAMILY"/>
    <property type="match status" value="1"/>
</dbReference>
<dbReference type="CDD" id="cd00090">
    <property type="entry name" value="HTH_ARSR"/>
    <property type="match status" value="1"/>
</dbReference>
<comment type="similarity">
    <text evidence="1">Belongs to the ROK (NagC/XylR) family.</text>
</comment>
<gene>
    <name evidence="3" type="primary">nagC5</name>
    <name evidence="3" type="ORF">Nocox_10290</name>
</gene>
<dbReference type="Pfam" id="PF12802">
    <property type="entry name" value="MarR_2"/>
    <property type="match status" value="1"/>
</dbReference>
<dbReference type="Gene3D" id="1.10.10.10">
    <property type="entry name" value="Winged helix-like DNA-binding domain superfamily/Winged helix DNA-binding domain"/>
    <property type="match status" value="1"/>
</dbReference>
<evidence type="ECO:0000313" key="3">
    <source>
        <dbReference type="EMBL" id="QYC39678.1"/>
    </source>
</evidence>
<keyword evidence="4" id="KW-1185">Reference proteome</keyword>
<dbReference type="SUPFAM" id="SSF53067">
    <property type="entry name" value="Actin-like ATPase domain"/>
    <property type="match status" value="1"/>
</dbReference>
<feature type="domain" description="HTH marR-type" evidence="2">
    <location>
        <begin position="19"/>
        <end position="68"/>
    </location>
</feature>
<sequence length="382" mass="39501">MSRSPGVPRLLRRLNDRAALELLLADGPLTRAELGERTGLSKVTAGQLLARLEERGLVEVAGERAGGRGPHAALYGVVPSSAYVAGLEVLPDSLKVGVADITGRIVVEITVNPADGGDPVRTVHAAVRRACDTAGIGQERLKAFVIGTRGVVDPVSGDVRWSYDLPAWHVGVLASLRRTLGASVTIENDVNLVALAEHTYGAAVGHDDFVVIWAGVGQGLGVMLDGRLHRGITGGAGEIGWLPVPGEPLPADVSQPQSGSFQRLVGHDALRGLAREHGVQGATVPDLVRNGGEDFLDAVAGRLAVGAAAITVVLDPGLIVLSGDVGRAGGERLAAKVQEAVARVCPSRPPVVTTRVAGNPVLRGALVAALDQAREQVFSDTV</sequence>